<dbReference type="InterPro" id="IPR032675">
    <property type="entry name" value="LRR_dom_sf"/>
</dbReference>
<keyword evidence="7" id="KW-0732">Signal</keyword>
<name>A0ABD2YG61_9GENT</name>
<dbReference type="InterPro" id="IPR002182">
    <property type="entry name" value="NB-ARC"/>
</dbReference>
<dbReference type="PANTHER" id="PTHR36766">
    <property type="entry name" value="PLANT BROAD-SPECTRUM MILDEW RESISTANCE PROTEIN RPW8"/>
    <property type="match status" value="1"/>
</dbReference>
<organism evidence="11 12">
    <name type="scientific">Cinchona calisaya</name>
    <dbReference type="NCBI Taxonomy" id="153742"/>
    <lineage>
        <taxon>Eukaryota</taxon>
        <taxon>Viridiplantae</taxon>
        <taxon>Streptophyta</taxon>
        <taxon>Embryophyta</taxon>
        <taxon>Tracheophyta</taxon>
        <taxon>Spermatophyta</taxon>
        <taxon>Magnoliopsida</taxon>
        <taxon>eudicotyledons</taxon>
        <taxon>Gunneridae</taxon>
        <taxon>Pentapetalae</taxon>
        <taxon>asterids</taxon>
        <taxon>lamiids</taxon>
        <taxon>Gentianales</taxon>
        <taxon>Rubiaceae</taxon>
        <taxon>Cinchonoideae</taxon>
        <taxon>Cinchoneae</taxon>
        <taxon>Cinchona</taxon>
    </lineage>
</organism>
<proteinExistence type="inferred from homology"/>
<dbReference type="Pfam" id="PF25019">
    <property type="entry name" value="LRR_R13L1-DRL21"/>
    <property type="match status" value="1"/>
</dbReference>
<feature type="domain" description="Disease resistance protein winged helix" evidence="9">
    <location>
        <begin position="172"/>
        <end position="244"/>
    </location>
</feature>
<dbReference type="SUPFAM" id="SSF52058">
    <property type="entry name" value="L domain-like"/>
    <property type="match status" value="1"/>
</dbReference>
<dbReference type="SUPFAM" id="SSF52540">
    <property type="entry name" value="P-loop containing nucleoside triphosphate hydrolases"/>
    <property type="match status" value="1"/>
</dbReference>
<dbReference type="Gene3D" id="1.10.10.10">
    <property type="entry name" value="Winged helix-like DNA-binding domain superfamily/Winged helix DNA-binding domain"/>
    <property type="match status" value="1"/>
</dbReference>
<dbReference type="EMBL" id="JBJUIK010000013">
    <property type="protein sequence ID" value="KAL3506383.1"/>
    <property type="molecule type" value="Genomic_DNA"/>
</dbReference>
<dbReference type="GO" id="GO:0005524">
    <property type="term" value="F:ATP binding"/>
    <property type="evidence" value="ECO:0007669"/>
    <property type="project" value="UniProtKB-KW"/>
</dbReference>
<evidence type="ECO:0000256" key="2">
    <source>
        <dbReference type="ARBA" id="ARBA00022614"/>
    </source>
</evidence>
<protein>
    <recommendedName>
        <fullName evidence="13">NB-ARC domain-containing protein</fullName>
    </recommendedName>
</protein>
<evidence type="ECO:0000256" key="3">
    <source>
        <dbReference type="ARBA" id="ARBA00022737"/>
    </source>
</evidence>
<comment type="caution">
    <text evidence="11">The sequence shown here is derived from an EMBL/GenBank/DDBJ whole genome shotgun (WGS) entry which is preliminary data.</text>
</comment>
<feature type="chain" id="PRO_5044781725" description="NB-ARC domain-containing protein" evidence="7">
    <location>
        <begin position="23"/>
        <end position="564"/>
    </location>
</feature>
<dbReference type="PANTHER" id="PTHR36766:SF70">
    <property type="entry name" value="DISEASE RESISTANCE PROTEIN RGA4"/>
    <property type="match status" value="1"/>
</dbReference>
<dbReference type="Pfam" id="PF00931">
    <property type="entry name" value="NB-ARC"/>
    <property type="match status" value="1"/>
</dbReference>
<accession>A0ABD2YG61</accession>
<keyword evidence="12" id="KW-1185">Reference proteome</keyword>
<dbReference type="FunFam" id="1.10.10.10:FF:000322">
    <property type="entry name" value="Probable disease resistance protein At1g63360"/>
    <property type="match status" value="1"/>
</dbReference>
<evidence type="ECO:0000259" key="8">
    <source>
        <dbReference type="Pfam" id="PF00931"/>
    </source>
</evidence>
<dbReference type="AlphaFoldDB" id="A0ABD2YG61"/>
<evidence type="ECO:0000256" key="4">
    <source>
        <dbReference type="ARBA" id="ARBA00022741"/>
    </source>
</evidence>
<evidence type="ECO:0000259" key="9">
    <source>
        <dbReference type="Pfam" id="PF23559"/>
    </source>
</evidence>
<keyword evidence="2" id="KW-0433">Leucine-rich repeat</keyword>
<reference evidence="11 12" key="1">
    <citation type="submission" date="2024-11" db="EMBL/GenBank/DDBJ databases">
        <title>A near-complete genome assembly of Cinchona calisaya.</title>
        <authorList>
            <person name="Lian D.C."/>
            <person name="Zhao X.W."/>
            <person name="Wei L."/>
        </authorList>
    </citation>
    <scope>NUCLEOTIDE SEQUENCE [LARGE SCALE GENOMIC DNA]</scope>
    <source>
        <tissue evidence="11">Nenye</tissue>
    </source>
</reference>
<keyword evidence="6" id="KW-0067">ATP-binding</keyword>
<evidence type="ECO:0000256" key="7">
    <source>
        <dbReference type="SAM" id="SignalP"/>
    </source>
</evidence>
<evidence type="ECO:0000259" key="10">
    <source>
        <dbReference type="Pfam" id="PF25019"/>
    </source>
</evidence>
<evidence type="ECO:0000256" key="5">
    <source>
        <dbReference type="ARBA" id="ARBA00022821"/>
    </source>
</evidence>
<gene>
    <name evidence="11" type="ORF">ACH5RR_031765</name>
</gene>
<dbReference type="Pfam" id="PF23559">
    <property type="entry name" value="WHD_DRP"/>
    <property type="match status" value="1"/>
</dbReference>
<dbReference type="Gene3D" id="1.10.8.430">
    <property type="entry name" value="Helical domain of apoptotic protease-activating factors"/>
    <property type="match status" value="1"/>
</dbReference>
<comment type="similarity">
    <text evidence="1">Belongs to the disease resistance NB-LRR family.</text>
</comment>
<dbReference type="Proteomes" id="UP001630127">
    <property type="component" value="Unassembled WGS sequence"/>
</dbReference>
<feature type="domain" description="NB-ARC" evidence="8">
    <location>
        <begin position="38"/>
        <end position="85"/>
    </location>
</feature>
<dbReference type="InterPro" id="IPR036388">
    <property type="entry name" value="WH-like_DNA-bd_sf"/>
</dbReference>
<dbReference type="InterPro" id="IPR058922">
    <property type="entry name" value="WHD_DRP"/>
</dbReference>
<keyword evidence="5" id="KW-0611">Plant defense</keyword>
<dbReference type="InterPro" id="IPR027417">
    <property type="entry name" value="P-loop_NTPase"/>
</dbReference>
<dbReference type="Gene3D" id="3.80.10.10">
    <property type="entry name" value="Ribonuclease Inhibitor"/>
    <property type="match status" value="1"/>
</dbReference>
<dbReference type="PRINTS" id="PR00364">
    <property type="entry name" value="DISEASERSIST"/>
</dbReference>
<keyword evidence="4" id="KW-0547">Nucleotide-binding</keyword>
<dbReference type="InterPro" id="IPR042197">
    <property type="entry name" value="Apaf_helical"/>
</dbReference>
<evidence type="ECO:0000256" key="6">
    <source>
        <dbReference type="ARBA" id="ARBA00022840"/>
    </source>
</evidence>
<keyword evidence="3" id="KW-0677">Repeat</keyword>
<evidence type="ECO:0000313" key="11">
    <source>
        <dbReference type="EMBL" id="KAL3506383.1"/>
    </source>
</evidence>
<evidence type="ECO:0008006" key="13">
    <source>
        <dbReference type="Google" id="ProtNLM"/>
    </source>
</evidence>
<sequence length="564" mass="63676">MAEIALPVISALLNKLISLAAGQISLVWGVYDDLQILSGSKGSKVLATTRSDGVASTMQSSESHRLEMLSEDYSWKLVEKIAFAKGGAKKTRQLVDIGRRIIKSCRGVPLALKAIGNLLYSKNGVCDWLKIDRSEIWNSFCTTDDGVLSSIKLSYDNLPSLLLKQSFAYCSIFRKDTILDKDKLVQIWMANGLLYRPKGSDLQMEDVGSNYFDILLQCSLLQDPQKDRYNNITGCKIHDLVHDFSLQVSATYCFNAEDGLEVNEEMEAMHLSLIVNGEKKLKNMKGTPFKARTCYLVNGGLSEDMLINFRYLTVLIMENWNSKDLPNAIVEMKHLRIVGCQNSNFPSWMETKIYLSQLVNLVEIKLDRLEMCEQVPSLGNLPCLQILHMFGLHNVKCIGKEFYGYTCVDSSSNFSSNGEEIFLFPSLKELRLVNMCRLTEWSDAMIPSCSSIKVFPNLKELYLYGLPKLKVLPDLSILTCLQQLEIHHCHSLSCLQNVNRLASLQVLEISNSQTSFWFTDCPNLTLPAKCTRPSEDFKCLEGLLFTLFQKVRLALECLLDRCGF</sequence>
<feature type="domain" description="R13L1/DRL21-like LRR repeat region" evidence="10">
    <location>
        <begin position="331"/>
        <end position="389"/>
    </location>
</feature>
<evidence type="ECO:0000256" key="1">
    <source>
        <dbReference type="ARBA" id="ARBA00008894"/>
    </source>
</evidence>
<evidence type="ECO:0000313" key="12">
    <source>
        <dbReference type="Proteomes" id="UP001630127"/>
    </source>
</evidence>
<dbReference type="GO" id="GO:0006952">
    <property type="term" value="P:defense response"/>
    <property type="evidence" value="ECO:0007669"/>
    <property type="project" value="UniProtKB-KW"/>
</dbReference>
<feature type="signal peptide" evidence="7">
    <location>
        <begin position="1"/>
        <end position="22"/>
    </location>
</feature>
<dbReference type="InterPro" id="IPR056789">
    <property type="entry name" value="LRR_R13L1-DRL21"/>
</dbReference>